<dbReference type="PANTHER" id="PTHR46579">
    <property type="entry name" value="F5/8 TYPE C DOMAIN-CONTAINING PROTEIN-RELATED"/>
    <property type="match status" value="1"/>
</dbReference>
<proteinExistence type="predicted"/>
<gene>
    <name evidence="1" type="ORF">OXX778_LOCUS3152</name>
</gene>
<accession>A0A813NCD0</accession>
<protein>
    <submittedName>
        <fullName evidence="1">Uncharacterized protein</fullName>
    </submittedName>
</protein>
<dbReference type="AlphaFoldDB" id="A0A813NCD0"/>
<keyword evidence="2" id="KW-1185">Reference proteome</keyword>
<dbReference type="OrthoDB" id="6612923at2759"/>
<comment type="caution">
    <text evidence="1">The sequence shown here is derived from an EMBL/GenBank/DDBJ whole genome shotgun (WGS) entry which is preliminary data.</text>
</comment>
<sequence>MDVKLPSEIKRKIRPISERFYYKANEFRTIALYLSFGIFKGLLVDKYFNNLIKFIIFLRILCQDEINKENIIDAKKIIVDFIQEYEELYGQINMTSNVHGHIHLPEQNFSNNSELINPKKADFDTLVFDVKLLINEFCKTKQLLSNNIIIFKSNRAINKKLEYHSIDYDRKFESLNNHLIQFSVKKENLYGSIVDFYSINEFQMVLVKKFEQKKKDVFFKNFSSECSKNIDKFFQIGEFLEELTLISLDSIERRCLSVRVEEDVIITPISNLLECD</sequence>
<dbReference type="PANTHER" id="PTHR46579:SF1">
    <property type="entry name" value="F5_8 TYPE C DOMAIN-CONTAINING PROTEIN"/>
    <property type="match status" value="1"/>
</dbReference>
<evidence type="ECO:0000313" key="2">
    <source>
        <dbReference type="Proteomes" id="UP000663879"/>
    </source>
</evidence>
<name>A0A813NCD0_9BILA</name>
<organism evidence="1 2">
    <name type="scientific">Brachionus calyciflorus</name>
    <dbReference type="NCBI Taxonomy" id="104777"/>
    <lineage>
        <taxon>Eukaryota</taxon>
        <taxon>Metazoa</taxon>
        <taxon>Spiralia</taxon>
        <taxon>Gnathifera</taxon>
        <taxon>Rotifera</taxon>
        <taxon>Eurotatoria</taxon>
        <taxon>Monogononta</taxon>
        <taxon>Pseudotrocha</taxon>
        <taxon>Ploima</taxon>
        <taxon>Brachionidae</taxon>
        <taxon>Brachionus</taxon>
    </lineage>
</organism>
<evidence type="ECO:0000313" key="1">
    <source>
        <dbReference type="EMBL" id="CAF0736502.1"/>
    </source>
</evidence>
<reference evidence="1" key="1">
    <citation type="submission" date="2021-02" db="EMBL/GenBank/DDBJ databases">
        <authorList>
            <person name="Nowell W R."/>
        </authorList>
    </citation>
    <scope>NUCLEOTIDE SEQUENCE</scope>
    <source>
        <strain evidence="1">Ploen Becks lab</strain>
    </source>
</reference>
<dbReference type="EMBL" id="CAJNOC010000270">
    <property type="protein sequence ID" value="CAF0736502.1"/>
    <property type="molecule type" value="Genomic_DNA"/>
</dbReference>
<dbReference type="Proteomes" id="UP000663879">
    <property type="component" value="Unassembled WGS sequence"/>
</dbReference>